<evidence type="ECO:0000256" key="2">
    <source>
        <dbReference type="SAM" id="MobiDB-lite"/>
    </source>
</evidence>
<comment type="caution">
    <text evidence="3">The sequence shown here is derived from an EMBL/GenBank/DDBJ whole genome shotgun (WGS) entry which is preliminary data.</text>
</comment>
<name>A0ABX1NYL0_9RHOO</name>
<evidence type="ECO:0000256" key="1">
    <source>
        <dbReference type="ARBA" id="ARBA00022962"/>
    </source>
</evidence>
<dbReference type="PANTHER" id="PTHR42824">
    <property type="entry name" value="GLUTAMINE AMIDOTRANSFERASE"/>
    <property type="match status" value="1"/>
</dbReference>
<dbReference type="Pfam" id="PF13230">
    <property type="entry name" value="GATase_4"/>
    <property type="match status" value="1"/>
</dbReference>
<dbReference type="InterPro" id="IPR029055">
    <property type="entry name" value="Ntn_hydrolases_N"/>
</dbReference>
<evidence type="ECO:0000313" key="3">
    <source>
        <dbReference type="EMBL" id="NMG16878.1"/>
    </source>
</evidence>
<feature type="region of interest" description="Disordered" evidence="2">
    <location>
        <begin position="71"/>
        <end position="106"/>
    </location>
</feature>
<gene>
    <name evidence="3" type="ORF">GPA24_15310</name>
</gene>
<protein>
    <recommendedName>
        <fullName evidence="5">Class II glutamine amidotransferase</fullName>
    </recommendedName>
</protein>
<dbReference type="SUPFAM" id="SSF56235">
    <property type="entry name" value="N-terminal nucleophile aminohydrolases (Ntn hydrolases)"/>
    <property type="match status" value="1"/>
</dbReference>
<dbReference type="PANTHER" id="PTHR42824:SF1">
    <property type="entry name" value="GLUTAMINE AMIDOTRANSFERASE YAFJ-RELATED"/>
    <property type="match status" value="1"/>
</dbReference>
<dbReference type="Gene3D" id="3.60.20.10">
    <property type="entry name" value="Glutamine Phosphoribosylpyrophosphate, subunit 1, domain 1"/>
    <property type="match status" value="1"/>
</dbReference>
<keyword evidence="4" id="KW-1185">Reference proteome</keyword>
<dbReference type="Proteomes" id="UP000633943">
    <property type="component" value="Unassembled WGS sequence"/>
</dbReference>
<dbReference type="InterPro" id="IPR026869">
    <property type="entry name" value="EgtC-like"/>
</dbReference>
<evidence type="ECO:0008006" key="5">
    <source>
        <dbReference type="Google" id="ProtNLM"/>
    </source>
</evidence>
<proteinExistence type="predicted"/>
<accession>A0ABX1NYL0</accession>
<dbReference type="EMBL" id="WTVP01000050">
    <property type="protein sequence ID" value="NMG16878.1"/>
    <property type="molecule type" value="Genomic_DNA"/>
</dbReference>
<sequence>MCELLGMSSCRPATVSLSLMRLAEHGGFSGPHRDGWGIGYYEDGDVRLIKEAEAAADSAWVRFLESHEVAGARRKGSRGGPGVAPDPLSGVIRPNTARSGPLADPLRDALGDGVDAPVAGLVDQAGYRLGAVAGAADQDDRLVLAGDPREGGEPRVDVEDLVLAVAGLLEPW</sequence>
<reference evidence="3 4" key="1">
    <citation type="submission" date="2019-12" db="EMBL/GenBank/DDBJ databases">
        <title>Comparative genomics gives insights into the taxonomy of the Azoarcus-Aromatoleum group and reveals separate origins of nif in the plant-associated Azoarcus and non-plant-associated Aromatoleum sub-groups.</title>
        <authorList>
            <person name="Lafos M."/>
            <person name="Maluk M."/>
            <person name="Batista M."/>
            <person name="Junghare M."/>
            <person name="Carmona M."/>
            <person name="Faoro H."/>
            <person name="Cruz L.M."/>
            <person name="Battistoni F."/>
            <person name="De Souza E."/>
            <person name="Pedrosa F."/>
            <person name="Chen W.-M."/>
            <person name="Poole P.S."/>
            <person name="Dixon R.A."/>
            <person name="James E.K."/>
        </authorList>
    </citation>
    <scope>NUCLEOTIDE SEQUENCE [LARGE SCALE GENOMIC DNA]</scope>
    <source>
        <strain evidence="3 4">PbN1</strain>
    </source>
</reference>
<organism evidence="3 4">
    <name type="scientific">Aromatoleum bremense</name>
    <dbReference type="NCBI Taxonomy" id="76115"/>
    <lineage>
        <taxon>Bacteria</taxon>
        <taxon>Pseudomonadati</taxon>
        <taxon>Pseudomonadota</taxon>
        <taxon>Betaproteobacteria</taxon>
        <taxon>Rhodocyclales</taxon>
        <taxon>Rhodocyclaceae</taxon>
        <taxon>Aromatoleum</taxon>
    </lineage>
</organism>
<evidence type="ECO:0000313" key="4">
    <source>
        <dbReference type="Proteomes" id="UP000633943"/>
    </source>
</evidence>
<keyword evidence="1" id="KW-0315">Glutamine amidotransferase</keyword>